<dbReference type="SUPFAM" id="SSF48371">
    <property type="entry name" value="ARM repeat"/>
    <property type="match status" value="1"/>
</dbReference>
<dbReference type="Pfam" id="PF03810">
    <property type="entry name" value="IBN_N"/>
    <property type="match status" value="1"/>
</dbReference>
<evidence type="ECO:0000256" key="7">
    <source>
        <dbReference type="ARBA" id="ARBA00023242"/>
    </source>
</evidence>
<dbReference type="Pfam" id="PF13513">
    <property type="entry name" value="HEAT_EZ"/>
    <property type="match status" value="1"/>
</dbReference>
<keyword evidence="7" id="KW-0539">Nucleus</keyword>
<evidence type="ECO:0000256" key="6">
    <source>
        <dbReference type="ARBA" id="ARBA00022927"/>
    </source>
</evidence>
<evidence type="ECO:0000256" key="8">
    <source>
        <dbReference type="ARBA" id="ARBA00038423"/>
    </source>
</evidence>
<sequence length="978" mass="109698">MDWQPSQEGLSDLLQLLKNSVSPSTQVHNMIQEVSFSCRKRKGICRLEGYNKVPDYPKCLVYILTQVQQEDTSTRAIAGLLLKNNIRHMFPNLLPETFLYVKTLLIKGLGDPDPMIRSIVGNDITTIVSRGGFESWPELLPTLISLLDSEDYNIVEGSFGALQKVCEDSARELDQEIHGTRPLNYMIPKIITFFESPHVKLRVYAISCINQFILMRSQSLFIHIDAFVGALFKCATDKNSEVRKNVCQALVMLLEVRPDKLMPEINSVVEYMLYSTQDPDEQVALEACEFWLAFAEQQDLLEALRPFLPRIVPVLLKGMVYSDMDLLALGGDEDDTNVPDSEQDIKPRFHRPKLHGFDRPADANGTEGGPSAQAAALDVMSTVFGNELLEILLPFLREQLFHQDWKHRECGILALGAVSEGCMDGVTPHLPNLVPYLIQTLTDPKPLVRSITCWTLGRYCRWCVHAPPPEENKYFEPLLDGLLRRVLDNNKRVQEAACSAFAILEEEACEKLIPYLNPILSSLVFAFSKYQHKNLLILYDAIGTLADSVESALNKQEYIDILMPPLIEKWHSLKDDEKDLFPLLECLSSVTTALGLGFEQYAPPVFERCLKLIESTLYQSQLCQQNPTLDLPEKEFMIVALDLLSGLAQGLGSHIDPLVANSNPSLINMLGFCIVVSSVGDGVDPVDDVRQSAYALLGDLAIACFHYIRPHLDKYMSELIKQVDPHTDHVSVCNNAAWAAGEIALKAGPDMEPYINPLLERLVPLLKNTNTSRTLAENAAITTGRLGRACPQLAMSMEHFVEDLCRVLKQIRDNEEKETAFQGLIEMIKVYPPGIAKSFYEFCQAVCSWQNPSPELNASFSNEYPPTSIAIDTPSENTLNEESKECITVDGEIVPAEPKFPDNCCMSGCAHCVLDIYQEELEEWKAKINDMRDRLLREGKPLPPILAKQQPDMPQDDVDPSLKALMELEKKLAAQRKG</sequence>
<dbReference type="InterPro" id="IPR000357">
    <property type="entry name" value="HEAT"/>
</dbReference>
<dbReference type="AlphaFoldDB" id="A0A9N9AZC7"/>
<dbReference type="Pfam" id="PF09791">
    <property type="entry name" value="Oxidored-like"/>
    <property type="match status" value="1"/>
</dbReference>
<feature type="region of interest" description="Disordered" evidence="9">
    <location>
        <begin position="940"/>
        <end position="959"/>
    </location>
</feature>
<accession>A0A9N9AZC7</accession>
<keyword evidence="13" id="KW-1185">Reference proteome</keyword>
<dbReference type="InterPro" id="IPR011989">
    <property type="entry name" value="ARM-like"/>
</dbReference>
<evidence type="ECO:0000313" key="12">
    <source>
        <dbReference type="EMBL" id="CAG8547018.1"/>
    </source>
</evidence>
<evidence type="ECO:0000256" key="9">
    <source>
        <dbReference type="SAM" id="MobiDB-lite"/>
    </source>
</evidence>
<dbReference type="EMBL" id="CAJVPI010000533">
    <property type="protein sequence ID" value="CAG8547018.1"/>
    <property type="molecule type" value="Genomic_DNA"/>
</dbReference>
<gene>
    <name evidence="12" type="ORF">PBRASI_LOCUS4887</name>
</gene>
<evidence type="ECO:0000256" key="2">
    <source>
        <dbReference type="ARBA" id="ARBA00004496"/>
    </source>
</evidence>
<comment type="similarity">
    <text evidence="8">Belongs to the importin beta family. Importin beta-2 subfamily.</text>
</comment>
<dbReference type="GO" id="GO:0006606">
    <property type="term" value="P:protein import into nucleus"/>
    <property type="evidence" value="ECO:0007669"/>
    <property type="project" value="InterPro"/>
</dbReference>
<comment type="caution">
    <text evidence="12">The sequence shown here is derived from an EMBL/GenBank/DDBJ whole genome shotgun (WGS) entry which is preliminary data.</text>
</comment>
<feature type="domain" description="Importin N-terminal" evidence="10">
    <location>
        <begin position="47"/>
        <end position="110"/>
    </location>
</feature>
<dbReference type="InterPro" id="IPR016024">
    <property type="entry name" value="ARM-type_fold"/>
</dbReference>
<dbReference type="FunFam" id="1.25.10.10:FF:000028">
    <property type="entry name" value="Transportin-1 isoform 1"/>
    <property type="match status" value="1"/>
</dbReference>
<proteinExistence type="inferred from homology"/>
<dbReference type="InterPro" id="IPR001494">
    <property type="entry name" value="Importin-beta_N"/>
</dbReference>
<protein>
    <submittedName>
        <fullName evidence="12">7436_t:CDS:1</fullName>
    </submittedName>
</protein>
<dbReference type="Gene3D" id="1.25.10.10">
    <property type="entry name" value="Leucine-rich Repeat Variant"/>
    <property type="match status" value="1"/>
</dbReference>
<keyword evidence="3" id="KW-0813">Transport</keyword>
<keyword evidence="4" id="KW-0963">Cytoplasm</keyword>
<reference evidence="12" key="1">
    <citation type="submission" date="2021-06" db="EMBL/GenBank/DDBJ databases">
        <authorList>
            <person name="Kallberg Y."/>
            <person name="Tangrot J."/>
            <person name="Rosling A."/>
        </authorList>
    </citation>
    <scope>NUCLEOTIDE SEQUENCE</scope>
    <source>
        <strain evidence="12">BR232B</strain>
    </source>
</reference>
<feature type="domain" description="Oxidoreductase-like" evidence="11">
    <location>
        <begin position="889"/>
        <end position="931"/>
    </location>
</feature>
<dbReference type="GO" id="GO:0031267">
    <property type="term" value="F:small GTPase binding"/>
    <property type="evidence" value="ECO:0007669"/>
    <property type="project" value="InterPro"/>
</dbReference>
<dbReference type="InterPro" id="IPR040122">
    <property type="entry name" value="Importin_beta"/>
</dbReference>
<evidence type="ECO:0000313" key="13">
    <source>
        <dbReference type="Proteomes" id="UP000789739"/>
    </source>
</evidence>
<dbReference type="OrthoDB" id="951172at2759"/>
<dbReference type="PANTHER" id="PTHR10527">
    <property type="entry name" value="IMPORTIN BETA"/>
    <property type="match status" value="1"/>
</dbReference>
<keyword evidence="5" id="KW-0677">Repeat</keyword>
<name>A0A9N9AZC7_9GLOM</name>
<evidence type="ECO:0000256" key="5">
    <source>
        <dbReference type="ARBA" id="ARBA00022737"/>
    </source>
</evidence>
<evidence type="ECO:0000256" key="3">
    <source>
        <dbReference type="ARBA" id="ARBA00022448"/>
    </source>
</evidence>
<dbReference type="Pfam" id="PF02985">
    <property type="entry name" value="HEAT"/>
    <property type="match status" value="1"/>
</dbReference>
<keyword evidence="6" id="KW-0653">Protein transport</keyword>
<dbReference type="InterPro" id="IPR019180">
    <property type="entry name" value="Oxidoreductase-like_N"/>
</dbReference>
<dbReference type="GO" id="GO:0031981">
    <property type="term" value="C:nuclear lumen"/>
    <property type="evidence" value="ECO:0007669"/>
    <property type="project" value="UniProtKB-ARBA"/>
</dbReference>
<dbReference type="Proteomes" id="UP000789739">
    <property type="component" value="Unassembled WGS sequence"/>
</dbReference>
<evidence type="ECO:0000259" key="11">
    <source>
        <dbReference type="Pfam" id="PF09791"/>
    </source>
</evidence>
<dbReference type="GO" id="GO:0005737">
    <property type="term" value="C:cytoplasm"/>
    <property type="evidence" value="ECO:0007669"/>
    <property type="project" value="UniProtKB-SubCell"/>
</dbReference>
<organism evidence="12 13">
    <name type="scientific">Paraglomus brasilianum</name>
    <dbReference type="NCBI Taxonomy" id="144538"/>
    <lineage>
        <taxon>Eukaryota</taxon>
        <taxon>Fungi</taxon>
        <taxon>Fungi incertae sedis</taxon>
        <taxon>Mucoromycota</taxon>
        <taxon>Glomeromycotina</taxon>
        <taxon>Glomeromycetes</taxon>
        <taxon>Paraglomerales</taxon>
        <taxon>Paraglomeraceae</taxon>
        <taxon>Paraglomus</taxon>
    </lineage>
</organism>
<evidence type="ECO:0000256" key="1">
    <source>
        <dbReference type="ARBA" id="ARBA00004123"/>
    </source>
</evidence>
<evidence type="ECO:0000259" key="10">
    <source>
        <dbReference type="Pfam" id="PF03810"/>
    </source>
</evidence>
<evidence type="ECO:0000256" key="4">
    <source>
        <dbReference type="ARBA" id="ARBA00022490"/>
    </source>
</evidence>
<comment type="subcellular location">
    <subcellularLocation>
        <location evidence="2">Cytoplasm</location>
    </subcellularLocation>
    <subcellularLocation>
        <location evidence="1">Nucleus</location>
    </subcellularLocation>
</comment>